<gene>
    <name evidence="1" type="ORF">FFLO_01076</name>
</gene>
<sequence length="113" mass="11947">MSSGIAAQRRTGAPVVGEVLMDFADGGTYSQKTLSESILEVEKIRKSFEAQKQAERVERASKEGELRAGDVDVLVKEFSLTPSQAKTCLIGSSGDLRAAVKSLFEGSVLPAGA</sequence>
<reference evidence="1" key="1">
    <citation type="submission" date="2020-04" db="EMBL/GenBank/DDBJ databases">
        <title>Analysis of mating type loci in Filobasidium floriforme.</title>
        <authorList>
            <person name="Nowrousian M."/>
        </authorList>
    </citation>
    <scope>NUCLEOTIDE SEQUENCE</scope>
    <source>
        <strain evidence="1">CBS 6242</strain>
    </source>
</reference>
<keyword evidence="2" id="KW-1185">Reference proteome</keyword>
<dbReference type="Proteomes" id="UP000812966">
    <property type="component" value="Unassembled WGS sequence"/>
</dbReference>
<name>A0A8K0JQ97_9TREE</name>
<evidence type="ECO:0000313" key="1">
    <source>
        <dbReference type="EMBL" id="KAG7570982.1"/>
    </source>
</evidence>
<protein>
    <recommendedName>
        <fullName evidence="3">Nascent polypeptide-associated complex subunit alpha-like UBA domain-containing protein</fullName>
    </recommendedName>
</protein>
<organism evidence="1 2">
    <name type="scientific">Filobasidium floriforme</name>
    <dbReference type="NCBI Taxonomy" id="5210"/>
    <lineage>
        <taxon>Eukaryota</taxon>
        <taxon>Fungi</taxon>
        <taxon>Dikarya</taxon>
        <taxon>Basidiomycota</taxon>
        <taxon>Agaricomycotina</taxon>
        <taxon>Tremellomycetes</taxon>
        <taxon>Filobasidiales</taxon>
        <taxon>Filobasidiaceae</taxon>
        <taxon>Filobasidium</taxon>
    </lineage>
</organism>
<dbReference type="AlphaFoldDB" id="A0A8K0JQ97"/>
<accession>A0A8K0JQ97</accession>
<evidence type="ECO:0008006" key="3">
    <source>
        <dbReference type="Google" id="ProtNLM"/>
    </source>
</evidence>
<comment type="caution">
    <text evidence="1">The sequence shown here is derived from an EMBL/GenBank/DDBJ whole genome shotgun (WGS) entry which is preliminary data.</text>
</comment>
<dbReference type="EMBL" id="JABELV010000014">
    <property type="protein sequence ID" value="KAG7570982.1"/>
    <property type="molecule type" value="Genomic_DNA"/>
</dbReference>
<proteinExistence type="predicted"/>
<evidence type="ECO:0000313" key="2">
    <source>
        <dbReference type="Proteomes" id="UP000812966"/>
    </source>
</evidence>